<dbReference type="PANTHER" id="PTHR31018:SF12">
    <property type="entry name" value="SPORULATION-SPECIFIC PROTEIN 2-RELATED"/>
    <property type="match status" value="1"/>
</dbReference>
<comment type="caution">
    <text evidence="9">The sequence shown here is derived from an EMBL/GenBank/DDBJ whole genome shotgun (WGS) entry which is preliminary data.</text>
</comment>
<dbReference type="GO" id="GO:0005886">
    <property type="term" value="C:plasma membrane"/>
    <property type="evidence" value="ECO:0007669"/>
    <property type="project" value="UniProtKB-SubCell"/>
</dbReference>
<evidence type="ECO:0000256" key="5">
    <source>
        <dbReference type="ARBA" id="ARBA00022729"/>
    </source>
</evidence>
<sequence length="447" mass="48714">MKIFTILQSSFVLSAVFAAVLPDSNDSNQLELNPLEDDESSSSNDDSNDDIPTLCSKGEYVISSSAQLEQLYECDDIIGSLIISNYQQPTIDTGDIKTISGDFVVVNATNLVRVDTPKLRKVGGEFVLKELTSLTSLNLPRLTQIGSIRWNVLPILSTVSFGDNVEKISSIIISDTSLIGFAGFNVEYLDILNLNNNRFLESINLNLKGVKQQLSVSANAKNILVSFPHLEWANNVTIKDVSSINLDAIEKVNSSLEVIDNNFQAFKLPKLSSVGGTLSLIENYNLKEIEFPNVSEIGGGLKIVNNTQVGKINFFPKLNVIGGAIEFLGDFKEASFNKLKLVKGSAIINSKSDGLDCSKWIHGGSTDDSVGASIIRGGNIVCTAGSKQQTIKFDQEGEIIDEEISIIEDNDSKRKNVDYSNNGNKLSWKIDLTDFIFGLGILLLVSI</sequence>
<keyword evidence="10" id="KW-1185">Reference proteome</keyword>
<keyword evidence="4" id="KW-0449">Lipoprotein</keyword>
<dbReference type="STRING" id="1206466.K0KW97"/>
<comment type="similarity">
    <text evidence="2">Belongs to the SPS2 family.</text>
</comment>
<reference evidence="9 10" key="1">
    <citation type="journal article" date="2012" name="Eukaryot. Cell">
        <title>Draft genome sequence of Wickerhamomyces ciferrii NRRL Y-1031 F-60-10.</title>
        <authorList>
            <person name="Schneider J."/>
            <person name="Andrea H."/>
            <person name="Blom J."/>
            <person name="Jaenicke S."/>
            <person name="Ruckert C."/>
            <person name="Schorsch C."/>
            <person name="Szczepanowski R."/>
            <person name="Farwick M."/>
            <person name="Goesmann A."/>
            <person name="Puhler A."/>
            <person name="Schaffer S."/>
            <person name="Tauch A."/>
            <person name="Kohler T."/>
            <person name="Brinkrolf K."/>
        </authorList>
    </citation>
    <scope>NUCLEOTIDE SEQUENCE [LARGE SCALE GENOMIC DNA]</scope>
    <source>
        <strain evidence="10">ATCC 14091 / BCRC 22168 / CBS 111 / JCM 3599 / NBRC 0793 / NRRL Y-1031 F-60-10</strain>
    </source>
</reference>
<evidence type="ECO:0000313" key="10">
    <source>
        <dbReference type="Proteomes" id="UP000009328"/>
    </source>
</evidence>
<dbReference type="FunCoup" id="K0KW97">
    <property type="interactions" value="59"/>
</dbReference>
<dbReference type="Gene3D" id="3.80.20.20">
    <property type="entry name" value="Receptor L-domain"/>
    <property type="match status" value="2"/>
</dbReference>
<evidence type="ECO:0000256" key="8">
    <source>
        <dbReference type="SAM" id="SignalP"/>
    </source>
</evidence>
<dbReference type="eggNOG" id="ENOG502QT4Q">
    <property type="taxonomic scope" value="Eukaryota"/>
</dbReference>
<accession>K0KW97</accession>
<dbReference type="GO" id="GO:0009277">
    <property type="term" value="C:fungal-type cell wall"/>
    <property type="evidence" value="ECO:0007669"/>
    <property type="project" value="TreeGrafter"/>
</dbReference>
<evidence type="ECO:0000256" key="1">
    <source>
        <dbReference type="ARBA" id="ARBA00004609"/>
    </source>
</evidence>
<evidence type="ECO:0000256" key="6">
    <source>
        <dbReference type="ARBA" id="ARBA00023180"/>
    </source>
</evidence>
<dbReference type="HOGENOM" id="CLU_035846_2_0_1"/>
<dbReference type="GO" id="GO:0030476">
    <property type="term" value="P:ascospore wall assembly"/>
    <property type="evidence" value="ECO:0007669"/>
    <property type="project" value="TreeGrafter"/>
</dbReference>
<dbReference type="InterPro" id="IPR036941">
    <property type="entry name" value="Rcpt_L-dom_sf"/>
</dbReference>
<dbReference type="SUPFAM" id="SSF52058">
    <property type="entry name" value="L domain-like"/>
    <property type="match status" value="2"/>
</dbReference>
<keyword evidence="4" id="KW-0336">GPI-anchor</keyword>
<name>K0KW97_WICCF</name>
<evidence type="ECO:0000256" key="2">
    <source>
        <dbReference type="ARBA" id="ARBA00005798"/>
    </source>
</evidence>
<comment type="subcellular location">
    <subcellularLocation>
        <location evidence="1">Cell membrane</location>
        <topology evidence="1">Lipid-anchor</topology>
        <topology evidence="1">GPI-anchor</topology>
    </subcellularLocation>
</comment>
<keyword evidence="5 8" id="KW-0732">Signal</keyword>
<evidence type="ECO:0000256" key="4">
    <source>
        <dbReference type="ARBA" id="ARBA00022622"/>
    </source>
</evidence>
<dbReference type="PANTHER" id="PTHR31018">
    <property type="entry name" value="SPORULATION-SPECIFIC PROTEIN-RELATED"/>
    <property type="match status" value="1"/>
</dbReference>
<dbReference type="InterPro" id="IPR051648">
    <property type="entry name" value="CWI-Assembly_Regulator"/>
</dbReference>
<keyword evidence="4" id="KW-0472">Membrane</keyword>
<evidence type="ECO:0000256" key="3">
    <source>
        <dbReference type="ARBA" id="ARBA00022475"/>
    </source>
</evidence>
<feature type="chain" id="PRO_5003834611" evidence="8">
    <location>
        <begin position="19"/>
        <end position="447"/>
    </location>
</feature>
<evidence type="ECO:0000256" key="7">
    <source>
        <dbReference type="SAM" id="MobiDB-lite"/>
    </source>
</evidence>
<dbReference type="GO" id="GO:0098552">
    <property type="term" value="C:side of membrane"/>
    <property type="evidence" value="ECO:0007669"/>
    <property type="project" value="UniProtKB-KW"/>
</dbReference>
<proteinExistence type="inferred from homology"/>
<dbReference type="InParanoid" id="K0KW97"/>
<dbReference type="AlphaFoldDB" id="K0KW97"/>
<keyword evidence="3" id="KW-1003">Cell membrane</keyword>
<dbReference type="GO" id="GO:0009986">
    <property type="term" value="C:cell surface"/>
    <property type="evidence" value="ECO:0007669"/>
    <property type="project" value="TreeGrafter"/>
</dbReference>
<evidence type="ECO:0000313" key="9">
    <source>
        <dbReference type="EMBL" id="CCH45423.1"/>
    </source>
</evidence>
<feature type="region of interest" description="Disordered" evidence="7">
    <location>
        <begin position="28"/>
        <end position="49"/>
    </location>
</feature>
<protein>
    <submittedName>
        <fullName evidence="9">Sporulation-specific protein</fullName>
    </submittedName>
</protein>
<keyword evidence="6" id="KW-0325">Glycoprotein</keyword>
<organism evidence="9 10">
    <name type="scientific">Wickerhamomyces ciferrii (strain ATCC 14091 / BCRC 22168 / CBS 111 / JCM 3599 / NBRC 0793 / NRRL Y-1031 F-60-10)</name>
    <name type="common">Yeast</name>
    <name type="synonym">Pichia ciferrii</name>
    <dbReference type="NCBI Taxonomy" id="1206466"/>
    <lineage>
        <taxon>Eukaryota</taxon>
        <taxon>Fungi</taxon>
        <taxon>Dikarya</taxon>
        <taxon>Ascomycota</taxon>
        <taxon>Saccharomycotina</taxon>
        <taxon>Saccharomycetes</taxon>
        <taxon>Phaffomycetales</taxon>
        <taxon>Wickerhamomycetaceae</taxon>
        <taxon>Wickerhamomyces</taxon>
    </lineage>
</organism>
<gene>
    <name evidence="9" type="ORF">BN7_5005</name>
</gene>
<dbReference type="Proteomes" id="UP000009328">
    <property type="component" value="Unassembled WGS sequence"/>
</dbReference>
<feature type="signal peptide" evidence="8">
    <location>
        <begin position="1"/>
        <end position="18"/>
    </location>
</feature>
<dbReference type="EMBL" id="CAIF01000195">
    <property type="protein sequence ID" value="CCH45423.1"/>
    <property type="molecule type" value="Genomic_DNA"/>
</dbReference>